<dbReference type="PROSITE" id="PS50089">
    <property type="entry name" value="ZF_RING_2"/>
    <property type="match status" value="1"/>
</dbReference>
<dbReference type="InterPro" id="IPR001841">
    <property type="entry name" value="Znf_RING"/>
</dbReference>
<dbReference type="Pfam" id="PF13639">
    <property type="entry name" value="zf-RING_2"/>
    <property type="match status" value="1"/>
</dbReference>
<evidence type="ECO:0000313" key="4">
    <source>
        <dbReference type="EMBL" id="KAF4354063.1"/>
    </source>
</evidence>
<keyword evidence="2" id="KW-0812">Transmembrane</keyword>
<dbReference type="Proteomes" id="UP000525078">
    <property type="component" value="Unassembled WGS sequence"/>
</dbReference>
<dbReference type="InterPro" id="IPR045899">
    <property type="entry name" value="ATL71-like"/>
</dbReference>
<dbReference type="PANTHER" id="PTHR46719">
    <property type="entry name" value="TRANSCRIPTION FACTOR C2H2 FAMILY-RELATED"/>
    <property type="match status" value="1"/>
</dbReference>
<evidence type="ECO:0000256" key="1">
    <source>
        <dbReference type="PROSITE-ProRule" id="PRU00175"/>
    </source>
</evidence>
<dbReference type="AlphaFoldDB" id="A0A7J6E6J2"/>
<dbReference type="Gene3D" id="3.30.40.10">
    <property type="entry name" value="Zinc/RING finger domain, C3HC4 (zinc finger)"/>
    <property type="match status" value="1"/>
</dbReference>
<gene>
    <name evidence="4" type="ORF">F8388_002463</name>
    <name evidence="5" type="ORF">G4B88_014064</name>
</gene>
<comment type="caution">
    <text evidence="4">The sequence shown here is derived from an EMBL/GenBank/DDBJ whole genome shotgun (WGS) entry which is preliminary data.</text>
</comment>
<name>A0A7J6E6J2_CANSA</name>
<dbReference type="GO" id="GO:0008270">
    <property type="term" value="F:zinc ion binding"/>
    <property type="evidence" value="ECO:0007669"/>
    <property type="project" value="UniProtKB-KW"/>
</dbReference>
<evidence type="ECO:0000313" key="7">
    <source>
        <dbReference type="Proteomes" id="UP000583929"/>
    </source>
</evidence>
<evidence type="ECO:0000313" key="5">
    <source>
        <dbReference type="EMBL" id="KAF4401223.1"/>
    </source>
</evidence>
<keyword evidence="1" id="KW-0479">Metal-binding</keyword>
<dbReference type="Proteomes" id="UP000583929">
    <property type="component" value="Unassembled WGS sequence"/>
</dbReference>
<dbReference type="OrthoDB" id="8062037at2759"/>
<dbReference type="OMA" id="VCRKLAN"/>
<keyword evidence="2" id="KW-0472">Membrane</keyword>
<reference evidence="6 7" key="1">
    <citation type="journal article" date="2020" name="bioRxiv">
        <title>Sequence and annotation of 42 cannabis genomes reveals extensive copy number variation in cannabinoid synthesis and pathogen resistance genes.</title>
        <authorList>
            <person name="Mckernan K.J."/>
            <person name="Helbert Y."/>
            <person name="Kane L.T."/>
            <person name="Ebling H."/>
            <person name="Zhang L."/>
            <person name="Liu B."/>
            <person name="Eaton Z."/>
            <person name="Mclaughlin S."/>
            <person name="Kingan S."/>
            <person name="Baybayan P."/>
            <person name="Concepcion G."/>
            <person name="Jordan M."/>
            <person name="Riva A."/>
            <person name="Barbazuk W."/>
            <person name="Harkins T."/>
        </authorList>
    </citation>
    <scope>NUCLEOTIDE SEQUENCE [LARGE SCALE GENOMIC DNA]</scope>
    <source>
        <strain evidence="6 7">cv. Jamaican Lion 4</strain>
        <strain evidence="5">Father</strain>
        <strain evidence="4">Mother</strain>
        <tissue evidence="4">Leaf</tissue>
    </source>
</reference>
<keyword evidence="7" id="KW-1185">Reference proteome</keyword>
<dbReference type="SMART" id="SM00184">
    <property type="entry name" value="RING"/>
    <property type="match status" value="1"/>
</dbReference>
<keyword evidence="1" id="KW-0863">Zinc-finger</keyword>
<evidence type="ECO:0000313" key="6">
    <source>
        <dbReference type="Proteomes" id="UP000525078"/>
    </source>
</evidence>
<organism evidence="4 6">
    <name type="scientific">Cannabis sativa</name>
    <name type="common">Hemp</name>
    <name type="synonym">Marijuana</name>
    <dbReference type="NCBI Taxonomy" id="3483"/>
    <lineage>
        <taxon>Eukaryota</taxon>
        <taxon>Viridiplantae</taxon>
        <taxon>Streptophyta</taxon>
        <taxon>Embryophyta</taxon>
        <taxon>Tracheophyta</taxon>
        <taxon>Spermatophyta</taxon>
        <taxon>Magnoliopsida</taxon>
        <taxon>eudicotyledons</taxon>
        <taxon>Gunneridae</taxon>
        <taxon>Pentapetalae</taxon>
        <taxon>rosids</taxon>
        <taxon>fabids</taxon>
        <taxon>Rosales</taxon>
        <taxon>Cannabaceae</taxon>
        <taxon>Cannabis</taxon>
    </lineage>
</organism>
<dbReference type="SUPFAM" id="SSF57850">
    <property type="entry name" value="RING/U-box"/>
    <property type="match status" value="1"/>
</dbReference>
<accession>A0A7J6E6J2</accession>
<evidence type="ECO:0000259" key="3">
    <source>
        <dbReference type="PROSITE" id="PS50089"/>
    </source>
</evidence>
<dbReference type="EMBL" id="JAATIQ010000013">
    <property type="protein sequence ID" value="KAF4401223.1"/>
    <property type="molecule type" value="Genomic_DNA"/>
</dbReference>
<feature type="transmembrane region" description="Helical" evidence="2">
    <location>
        <begin position="26"/>
        <end position="49"/>
    </location>
</feature>
<accession>A0A803NUH0</accession>
<dbReference type="PANTHER" id="PTHR46719:SF7">
    <property type="entry name" value="RING-H2 FINGER PROTEIN ATL71-RELATED"/>
    <property type="match status" value="1"/>
</dbReference>
<keyword evidence="1" id="KW-0862">Zinc</keyword>
<sequence length="194" mass="20876">MDSITASSPSSSSSSSSSSSFINETAYIIIFSIGLTLVILTIAIAFSYFCRGEVWSPTTDLQHQRASPIAATSPSNPSQAVMTGNIKEGLDEGLLSTYPKLKYSQVLKQQGLINLSAGSSSSSGGGCCCSICLVDYKDDDTLLVLPDCAHFYHVNCGFRWLRLHPTCPVCRKLANPTSSVELISHHHQDDDHVV</sequence>
<proteinExistence type="predicted"/>
<dbReference type="InterPro" id="IPR013083">
    <property type="entry name" value="Znf_RING/FYVE/PHD"/>
</dbReference>
<dbReference type="EMBL" id="JAATIP010000285">
    <property type="protein sequence ID" value="KAF4354063.1"/>
    <property type="molecule type" value="Genomic_DNA"/>
</dbReference>
<keyword evidence="2" id="KW-1133">Transmembrane helix</keyword>
<evidence type="ECO:0000256" key="2">
    <source>
        <dbReference type="SAM" id="Phobius"/>
    </source>
</evidence>
<protein>
    <recommendedName>
        <fullName evidence="3">RING-type domain-containing protein</fullName>
    </recommendedName>
</protein>
<feature type="domain" description="RING-type" evidence="3">
    <location>
        <begin position="129"/>
        <end position="171"/>
    </location>
</feature>